<accession>A0A379IC35</accession>
<evidence type="ECO:0000256" key="1">
    <source>
        <dbReference type="ARBA" id="ARBA00007905"/>
    </source>
</evidence>
<dbReference type="Proteomes" id="UP000255125">
    <property type="component" value="Unassembled WGS sequence"/>
</dbReference>
<keyword evidence="3 9" id="KW-0560">Oxidoreductase</keyword>
<dbReference type="Pfam" id="PF00248">
    <property type="entry name" value="Aldo_ket_red"/>
    <property type="match status" value="1"/>
</dbReference>
<dbReference type="SUPFAM" id="SSF51430">
    <property type="entry name" value="NAD(P)-linked oxidoreductase"/>
    <property type="match status" value="1"/>
</dbReference>
<feature type="domain" description="NADP-dependent oxidoreductase" evidence="8">
    <location>
        <begin position="7"/>
        <end position="250"/>
    </location>
</feature>
<gene>
    <name evidence="9" type="primary">dkgB</name>
    <name evidence="9" type="ORF">NCTC10392_02287</name>
</gene>
<evidence type="ECO:0000313" key="9">
    <source>
        <dbReference type="EMBL" id="SUD30369.1"/>
    </source>
</evidence>
<dbReference type="FunFam" id="3.20.20.100:FF:000002">
    <property type="entry name" value="2,5-diketo-D-gluconic acid reductase A"/>
    <property type="match status" value="1"/>
</dbReference>
<dbReference type="GO" id="GO:0050580">
    <property type="term" value="F:2,5-didehydrogluconate reductase activity"/>
    <property type="evidence" value="ECO:0007669"/>
    <property type="project" value="UniProtKB-EC"/>
</dbReference>
<dbReference type="InterPro" id="IPR020471">
    <property type="entry name" value="AKR"/>
</dbReference>
<dbReference type="NCBIfam" id="NF008377">
    <property type="entry name" value="PRK11172.1"/>
    <property type="match status" value="1"/>
</dbReference>
<evidence type="ECO:0000256" key="7">
    <source>
        <dbReference type="PIRSR" id="PIRSR000097-3"/>
    </source>
</evidence>
<evidence type="ECO:0000256" key="4">
    <source>
        <dbReference type="ARBA" id="ARBA00049445"/>
    </source>
</evidence>
<dbReference type="PANTHER" id="PTHR43827">
    <property type="entry name" value="2,5-DIKETO-D-GLUCONIC ACID REDUCTASE"/>
    <property type="match status" value="1"/>
</dbReference>
<comment type="catalytic activity">
    <reaction evidence="4">
        <text>hydroxyacetone + NADP(+) = methylglyoxal + NADPH + H(+)</text>
        <dbReference type="Rhea" id="RHEA:27986"/>
        <dbReference type="ChEBI" id="CHEBI:15378"/>
        <dbReference type="ChEBI" id="CHEBI:17158"/>
        <dbReference type="ChEBI" id="CHEBI:27957"/>
        <dbReference type="ChEBI" id="CHEBI:57783"/>
        <dbReference type="ChEBI" id="CHEBI:58349"/>
    </reaction>
</comment>
<feature type="binding site" evidence="6">
    <location>
        <position position="97"/>
    </location>
    <ligand>
        <name>substrate</name>
    </ligand>
</feature>
<organism evidence="9 10">
    <name type="scientific">Pseudomonas fluorescens</name>
    <dbReference type="NCBI Taxonomy" id="294"/>
    <lineage>
        <taxon>Bacteria</taxon>
        <taxon>Pseudomonadati</taxon>
        <taxon>Pseudomonadota</taxon>
        <taxon>Gammaproteobacteria</taxon>
        <taxon>Pseudomonadales</taxon>
        <taxon>Pseudomonadaceae</taxon>
        <taxon>Pseudomonas</taxon>
    </lineage>
</organism>
<dbReference type="CDD" id="cd19139">
    <property type="entry name" value="AKR_AKR3F2"/>
    <property type="match status" value="1"/>
</dbReference>
<evidence type="ECO:0000256" key="3">
    <source>
        <dbReference type="ARBA" id="ARBA00023002"/>
    </source>
</evidence>
<dbReference type="AlphaFoldDB" id="A0A379IC35"/>
<protein>
    <submittedName>
        <fullName evidence="9">2,5-diketo-D-gluconate reductase B</fullName>
        <ecNumber evidence="9">1.1.1.274</ecNumber>
    </submittedName>
</protein>
<dbReference type="PANTHER" id="PTHR43827:SF3">
    <property type="entry name" value="NADP-DEPENDENT OXIDOREDUCTASE DOMAIN-CONTAINING PROTEIN"/>
    <property type="match status" value="1"/>
</dbReference>
<dbReference type="PIRSF" id="PIRSF000097">
    <property type="entry name" value="AKR"/>
    <property type="match status" value="1"/>
</dbReference>
<evidence type="ECO:0000256" key="2">
    <source>
        <dbReference type="ARBA" id="ARBA00022857"/>
    </source>
</evidence>
<dbReference type="PRINTS" id="PR00069">
    <property type="entry name" value="ALDKETRDTASE"/>
</dbReference>
<dbReference type="EC" id="1.1.1.274" evidence="9"/>
<dbReference type="PROSITE" id="PS00798">
    <property type="entry name" value="ALDOKETO_REDUCTASE_1"/>
    <property type="match status" value="1"/>
</dbReference>
<reference evidence="9 10" key="1">
    <citation type="submission" date="2018-06" db="EMBL/GenBank/DDBJ databases">
        <authorList>
            <consortium name="Pathogen Informatics"/>
            <person name="Doyle S."/>
        </authorList>
    </citation>
    <scope>NUCLEOTIDE SEQUENCE [LARGE SCALE GENOMIC DNA]</scope>
    <source>
        <strain evidence="9 10">NCTC10392</strain>
    </source>
</reference>
<dbReference type="RefSeq" id="WP_038440430.1">
    <property type="nucleotide sequence ID" value="NZ_CP008896.1"/>
</dbReference>
<evidence type="ECO:0000256" key="6">
    <source>
        <dbReference type="PIRSR" id="PIRSR000097-2"/>
    </source>
</evidence>
<evidence type="ECO:0000259" key="8">
    <source>
        <dbReference type="Pfam" id="PF00248"/>
    </source>
</evidence>
<evidence type="ECO:0000313" key="10">
    <source>
        <dbReference type="Proteomes" id="UP000255125"/>
    </source>
</evidence>
<dbReference type="PROSITE" id="PS00062">
    <property type="entry name" value="ALDOKETO_REDUCTASE_2"/>
    <property type="match status" value="1"/>
</dbReference>
<dbReference type="InterPro" id="IPR036812">
    <property type="entry name" value="NAD(P)_OxRdtase_dom_sf"/>
</dbReference>
<dbReference type="GO" id="GO:1990002">
    <property type="term" value="F:methylglyoxal reductase (NADPH) (acetol producing) activity"/>
    <property type="evidence" value="ECO:0007669"/>
    <property type="project" value="TreeGrafter"/>
</dbReference>
<dbReference type="EMBL" id="UGUS01000002">
    <property type="protein sequence ID" value="SUD30369.1"/>
    <property type="molecule type" value="Genomic_DNA"/>
</dbReference>
<dbReference type="OrthoDB" id="9804790at2"/>
<feature type="site" description="Lowers pKa of active site Tyr" evidence="7">
    <location>
        <position position="64"/>
    </location>
</feature>
<dbReference type="KEGG" id="pfn:HZ99_00315"/>
<keyword evidence="2" id="KW-0521">NADP</keyword>
<dbReference type="GO" id="GO:0051596">
    <property type="term" value="P:methylglyoxal catabolic process"/>
    <property type="evidence" value="ECO:0007669"/>
    <property type="project" value="TreeGrafter"/>
</dbReference>
<comment type="similarity">
    <text evidence="1">Belongs to the aldo/keto reductase family.</text>
</comment>
<dbReference type="InterPro" id="IPR018170">
    <property type="entry name" value="Aldo/ket_reductase_CS"/>
</dbReference>
<dbReference type="Gene3D" id="3.20.20.100">
    <property type="entry name" value="NADP-dependent oxidoreductase domain"/>
    <property type="match status" value="1"/>
</dbReference>
<name>A0A379IC35_PSEFL</name>
<feature type="active site" description="Proton donor" evidence="5">
    <location>
        <position position="39"/>
    </location>
</feature>
<dbReference type="InterPro" id="IPR023210">
    <property type="entry name" value="NADP_OxRdtase_dom"/>
</dbReference>
<sequence length="267" mass="29392">MSIPAFGLGTFRLQGQVVVDSVGNALDLGYRAVDTAQIYENEADVGQAIADSGIPRDELFITSKIWIAHFAEGKLIPSLKESLRKLKTDYLDLTLIHWPSPQNQVPVTVFMEQLLEARRLGLTRQIGVSNFTVALMEEAIAAVGAENIATHQIELHPYLQNRKVVDLAKHHGIQITSYMTLAYGEVLKDPVIQAIAERYQATPAQVTLAWAMQSGYAVIPSSTQRTHLQSNLKAVQLTLSEADMAQIAGLERGHRLTSPKGIAPQWD</sequence>
<proteinExistence type="inferred from homology"/>
<evidence type="ECO:0000256" key="5">
    <source>
        <dbReference type="PIRSR" id="PIRSR000097-1"/>
    </source>
</evidence>